<dbReference type="Proteomes" id="UP000003959">
    <property type="component" value="Unassembled WGS sequence"/>
</dbReference>
<evidence type="ECO:0000313" key="2">
    <source>
        <dbReference type="Proteomes" id="UP000003959"/>
    </source>
</evidence>
<protein>
    <submittedName>
        <fullName evidence="1">Uncharacterized protein</fullName>
    </submittedName>
</protein>
<keyword evidence="2" id="KW-1185">Reference proteome</keyword>
<dbReference type="AlphaFoldDB" id="F4XKG3"/>
<reference evidence="2" key="1">
    <citation type="journal article" date="2011" name="Proc. Natl. Acad. Sci. U.S.A.">
        <title>Genomic insights into the physiology and ecology of the marine filamentous cyanobacterium Lyngbya majuscula.</title>
        <authorList>
            <person name="Jones A.C."/>
            <person name="Monroe E.A."/>
            <person name="Podell S."/>
            <person name="Hess W.R."/>
            <person name="Klages S."/>
            <person name="Esquenazi E."/>
            <person name="Niessen S."/>
            <person name="Hoover H."/>
            <person name="Rothmann M."/>
            <person name="Lasken R.S."/>
            <person name="Yates J.R.III."/>
            <person name="Reinhardt R."/>
            <person name="Kube M."/>
            <person name="Burkart M.D."/>
            <person name="Allen E.E."/>
            <person name="Dorrestein P.C."/>
            <person name="Gerwick W.H."/>
            <person name="Gerwick L."/>
        </authorList>
    </citation>
    <scope>NUCLEOTIDE SEQUENCE [LARGE SCALE GENOMIC DNA]</scope>
    <source>
        <strain evidence="2">3L</strain>
    </source>
</reference>
<organism evidence="1 2">
    <name type="scientific">Moorena producens 3L</name>
    <dbReference type="NCBI Taxonomy" id="489825"/>
    <lineage>
        <taxon>Bacteria</taxon>
        <taxon>Bacillati</taxon>
        <taxon>Cyanobacteriota</taxon>
        <taxon>Cyanophyceae</taxon>
        <taxon>Coleofasciculales</taxon>
        <taxon>Coleofasciculaceae</taxon>
        <taxon>Moorena</taxon>
    </lineage>
</organism>
<gene>
    <name evidence="1" type="ORF">LYNGBM3L_11450</name>
</gene>
<proteinExistence type="predicted"/>
<accession>F4XKG3</accession>
<evidence type="ECO:0000313" key="1">
    <source>
        <dbReference type="EMBL" id="EGJ35122.1"/>
    </source>
</evidence>
<name>F4XKG3_9CYAN</name>
<dbReference type="EMBL" id="GL890825">
    <property type="protein sequence ID" value="EGJ35122.1"/>
    <property type="molecule type" value="Genomic_DNA"/>
</dbReference>
<sequence>MLTAWSQWGLAFLSPRQEELAPPHDLPKTLHRTPYLIFTLVIIP</sequence>
<dbReference type="HOGENOM" id="CLU_3218739_0_0_3"/>